<protein>
    <recommendedName>
        <fullName evidence="3">Cohesin domain-containing protein</fullName>
    </recommendedName>
</protein>
<accession>A0A5Q4VDY7</accession>
<dbReference type="RefSeq" id="WP_139446079.1">
    <property type="nucleotide sequence ID" value="NZ_VDMB01000002.1"/>
</dbReference>
<dbReference type="Proteomes" id="UP000321899">
    <property type="component" value="Unassembled WGS sequence"/>
</dbReference>
<sequence>MRYLIFIFLISLGTPLYSHGSDLFTTPFHGISGGMADTRIIIKDARNNLEDFSFVLSYDPLILSYDRFIESPGPGWEITTEKLTDSGSNQRIRITFKTGNRDQMLEKDRDYLLAMLRFSVKKNQSSTIQISEPEGDIRNWHTAGSRFFHTSQISSDNDSDNTAHISCFMNVLSTGSH</sequence>
<evidence type="ECO:0000313" key="2">
    <source>
        <dbReference type="Proteomes" id="UP000321899"/>
    </source>
</evidence>
<comment type="caution">
    <text evidence="1">The sequence shown here is derived from an EMBL/GenBank/DDBJ whole genome shotgun (WGS) entry which is preliminary data.</text>
</comment>
<organism evidence="1 2">
    <name type="scientific">Desulfobotulus mexicanus</name>
    <dbReference type="NCBI Taxonomy" id="2586642"/>
    <lineage>
        <taxon>Bacteria</taxon>
        <taxon>Pseudomonadati</taxon>
        <taxon>Thermodesulfobacteriota</taxon>
        <taxon>Desulfobacteria</taxon>
        <taxon>Desulfobacterales</taxon>
        <taxon>Desulfobacteraceae</taxon>
        <taxon>Desulfobotulus</taxon>
    </lineage>
</organism>
<reference evidence="1 2" key="1">
    <citation type="submission" date="2019-06" db="EMBL/GenBank/DDBJ databases">
        <title>Desulfobotulus mexicanus sp. nov., a novel sulfate-reducing bacterium isolated from the sediment of an alkaline crater lake in Mexico.</title>
        <authorList>
            <person name="Hirschler-Rea A."/>
        </authorList>
    </citation>
    <scope>NUCLEOTIDE SEQUENCE [LARGE SCALE GENOMIC DNA]</scope>
    <source>
        <strain evidence="1 2">PAR22N</strain>
    </source>
</reference>
<dbReference type="AlphaFoldDB" id="A0A5Q4VDY7"/>
<gene>
    <name evidence="1" type="ORF">FIM25_02840</name>
</gene>
<name>A0A5Q4VDY7_9BACT</name>
<dbReference type="GO" id="GO:0030246">
    <property type="term" value="F:carbohydrate binding"/>
    <property type="evidence" value="ECO:0007669"/>
    <property type="project" value="InterPro"/>
</dbReference>
<proteinExistence type="predicted"/>
<evidence type="ECO:0000313" key="1">
    <source>
        <dbReference type="EMBL" id="TYT75855.1"/>
    </source>
</evidence>
<dbReference type="EMBL" id="VDMB01000002">
    <property type="protein sequence ID" value="TYT75855.1"/>
    <property type="molecule type" value="Genomic_DNA"/>
</dbReference>
<keyword evidence="2" id="KW-1185">Reference proteome</keyword>
<dbReference type="Gene3D" id="2.60.40.680">
    <property type="match status" value="1"/>
</dbReference>
<dbReference type="InterPro" id="IPR008965">
    <property type="entry name" value="CBM2/CBM3_carb-bd_dom_sf"/>
</dbReference>
<evidence type="ECO:0008006" key="3">
    <source>
        <dbReference type="Google" id="ProtNLM"/>
    </source>
</evidence>
<dbReference type="OrthoDB" id="9823871at2"/>
<dbReference type="SUPFAM" id="SSF49384">
    <property type="entry name" value="Carbohydrate-binding domain"/>
    <property type="match status" value="1"/>
</dbReference>
<dbReference type="CDD" id="cd08547">
    <property type="entry name" value="Type_II_cohesin"/>
    <property type="match status" value="1"/>
</dbReference>